<accession>A0A4Y8CYH6</accession>
<protein>
    <submittedName>
        <fullName evidence="1">Uncharacterized protein</fullName>
    </submittedName>
</protein>
<gene>
    <name evidence="1" type="ORF">BOTCAL_0260g00010</name>
</gene>
<keyword evidence="2" id="KW-1185">Reference proteome</keyword>
<sequence length="59" mass="6997">MTPFTRAVGSSTRKREWFSRYDMLQGITKEGRATRWYDLHVAIRVGTRREPIKVKVEEV</sequence>
<dbReference type="EMBL" id="PHWZ01000259">
    <property type="protein sequence ID" value="TEY52079.1"/>
    <property type="molecule type" value="Genomic_DNA"/>
</dbReference>
<name>A0A4Y8CYH6_9HELO</name>
<organism evidence="1 2">
    <name type="scientific">Botryotinia calthae</name>
    <dbReference type="NCBI Taxonomy" id="38488"/>
    <lineage>
        <taxon>Eukaryota</taxon>
        <taxon>Fungi</taxon>
        <taxon>Dikarya</taxon>
        <taxon>Ascomycota</taxon>
        <taxon>Pezizomycotina</taxon>
        <taxon>Leotiomycetes</taxon>
        <taxon>Helotiales</taxon>
        <taxon>Sclerotiniaceae</taxon>
        <taxon>Botryotinia</taxon>
    </lineage>
</organism>
<evidence type="ECO:0000313" key="1">
    <source>
        <dbReference type="EMBL" id="TEY52079.1"/>
    </source>
</evidence>
<dbReference type="Proteomes" id="UP000297299">
    <property type="component" value="Unassembled WGS sequence"/>
</dbReference>
<dbReference type="AlphaFoldDB" id="A0A4Y8CYH6"/>
<reference evidence="1 2" key="1">
    <citation type="submission" date="2017-11" db="EMBL/GenBank/DDBJ databases">
        <title>Comparative genomics of Botrytis spp.</title>
        <authorList>
            <person name="Valero-Jimenez C.A."/>
            <person name="Tapia P."/>
            <person name="Veloso J."/>
            <person name="Silva-Moreno E."/>
            <person name="Staats M."/>
            <person name="Valdes J.H."/>
            <person name="Van Kan J.A.L."/>
        </authorList>
    </citation>
    <scope>NUCLEOTIDE SEQUENCE [LARGE SCALE GENOMIC DNA]</scope>
    <source>
        <strain evidence="1 2">MUCL2830</strain>
    </source>
</reference>
<proteinExistence type="predicted"/>
<comment type="caution">
    <text evidence="1">The sequence shown here is derived from an EMBL/GenBank/DDBJ whole genome shotgun (WGS) entry which is preliminary data.</text>
</comment>
<evidence type="ECO:0000313" key="2">
    <source>
        <dbReference type="Proteomes" id="UP000297299"/>
    </source>
</evidence>